<dbReference type="InterPro" id="IPR019546">
    <property type="entry name" value="TAT_signal_bac_arc"/>
</dbReference>
<proteinExistence type="predicted"/>
<dbReference type="Proteomes" id="UP000199236">
    <property type="component" value="Unassembled WGS sequence"/>
</dbReference>
<evidence type="ECO:0000313" key="2">
    <source>
        <dbReference type="Proteomes" id="UP000199236"/>
    </source>
</evidence>
<organism evidence="1 2">
    <name type="scientific">Cohaesibacter marisflavi</name>
    <dbReference type="NCBI Taxonomy" id="655353"/>
    <lineage>
        <taxon>Bacteria</taxon>
        <taxon>Pseudomonadati</taxon>
        <taxon>Pseudomonadota</taxon>
        <taxon>Alphaproteobacteria</taxon>
        <taxon>Hyphomicrobiales</taxon>
        <taxon>Cohaesibacteraceae</taxon>
    </lineage>
</organism>
<dbReference type="STRING" id="655353.SAMN04488056_107188"/>
<dbReference type="EMBL" id="FOVR01000007">
    <property type="protein sequence ID" value="SFO52767.1"/>
    <property type="molecule type" value="Genomic_DNA"/>
</dbReference>
<name>A0A1I5HWU2_9HYPH</name>
<reference evidence="1 2" key="1">
    <citation type="submission" date="2016-10" db="EMBL/GenBank/DDBJ databases">
        <authorList>
            <person name="de Groot N.N."/>
        </authorList>
    </citation>
    <scope>NUCLEOTIDE SEQUENCE [LARGE SCALE GENOMIC DNA]</scope>
    <source>
        <strain evidence="1 2">CGMCC 1.9157</strain>
    </source>
</reference>
<dbReference type="PROSITE" id="PS51318">
    <property type="entry name" value="TAT"/>
    <property type="match status" value="1"/>
</dbReference>
<dbReference type="InterPro" id="IPR006311">
    <property type="entry name" value="TAT_signal"/>
</dbReference>
<accession>A0A1I5HWU2</accession>
<protein>
    <submittedName>
        <fullName evidence="1">Tat (Twin-arginine translocation) pathway signal sequence</fullName>
    </submittedName>
</protein>
<dbReference type="NCBIfam" id="TIGR01409">
    <property type="entry name" value="TAT_signal_seq"/>
    <property type="match status" value="1"/>
</dbReference>
<gene>
    <name evidence="1" type="ORF">SAMN04488056_107188</name>
</gene>
<keyword evidence="2" id="KW-1185">Reference proteome</keyword>
<evidence type="ECO:0000313" key="1">
    <source>
        <dbReference type="EMBL" id="SFO52767.1"/>
    </source>
</evidence>
<dbReference type="AlphaFoldDB" id="A0A1I5HWU2"/>
<sequence>MPSFLLGRRLATGRLKERNITLDRRALLKGSAVVAGGGLLGLSLMPSALAAPKSIKMRELYNKDLSFSDFAKEHEGQVISVNGFMAPPLKAESKFFVLTKMPMAVCPFCEPEADWPDDILAIYARRIVDVIPFNKRIVVDGRLHLGGYSDPETGFYSMVRLENAQYRRV</sequence>